<dbReference type="OrthoDB" id="6585662at2759"/>
<sequence length="65" mass="7527">MNSRSQATKRKIFTLSQKLIISKEKTQTQICDEYKIPPGTMSGIYKRRDEILKLCEENVLAADKH</sequence>
<protein>
    <submittedName>
        <fullName evidence="1">Uncharacterized protein</fullName>
    </submittedName>
</protein>
<dbReference type="InterPro" id="IPR009057">
    <property type="entry name" value="Homeodomain-like_sf"/>
</dbReference>
<dbReference type="SUPFAM" id="SSF46689">
    <property type="entry name" value="Homeodomain-like"/>
    <property type="match status" value="1"/>
</dbReference>
<name>A0A3M7PE88_BRAPC</name>
<dbReference type="AlphaFoldDB" id="A0A3M7PE88"/>
<dbReference type="Gene3D" id="1.10.10.60">
    <property type="entry name" value="Homeodomain-like"/>
    <property type="match status" value="1"/>
</dbReference>
<comment type="caution">
    <text evidence="1">The sequence shown here is derived from an EMBL/GenBank/DDBJ whole genome shotgun (WGS) entry which is preliminary data.</text>
</comment>
<proteinExistence type="predicted"/>
<reference evidence="1 2" key="1">
    <citation type="journal article" date="2018" name="Sci. Rep.">
        <title>Genomic signatures of local adaptation to the degree of environmental predictability in rotifers.</title>
        <authorList>
            <person name="Franch-Gras L."/>
            <person name="Hahn C."/>
            <person name="Garcia-Roger E.M."/>
            <person name="Carmona M.J."/>
            <person name="Serra M."/>
            <person name="Gomez A."/>
        </authorList>
    </citation>
    <scope>NUCLEOTIDE SEQUENCE [LARGE SCALE GENOMIC DNA]</scope>
    <source>
        <strain evidence="1">HYR1</strain>
    </source>
</reference>
<keyword evidence="2" id="KW-1185">Reference proteome</keyword>
<dbReference type="Proteomes" id="UP000276133">
    <property type="component" value="Unassembled WGS sequence"/>
</dbReference>
<evidence type="ECO:0000313" key="2">
    <source>
        <dbReference type="Proteomes" id="UP000276133"/>
    </source>
</evidence>
<evidence type="ECO:0000313" key="1">
    <source>
        <dbReference type="EMBL" id="RMZ97044.1"/>
    </source>
</evidence>
<gene>
    <name evidence="1" type="ORF">BpHYR1_044288</name>
</gene>
<accession>A0A3M7PE88</accession>
<dbReference type="EMBL" id="REGN01011671">
    <property type="protein sequence ID" value="RMZ97044.1"/>
    <property type="molecule type" value="Genomic_DNA"/>
</dbReference>
<organism evidence="1 2">
    <name type="scientific">Brachionus plicatilis</name>
    <name type="common">Marine rotifer</name>
    <name type="synonym">Brachionus muelleri</name>
    <dbReference type="NCBI Taxonomy" id="10195"/>
    <lineage>
        <taxon>Eukaryota</taxon>
        <taxon>Metazoa</taxon>
        <taxon>Spiralia</taxon>
        <taxon>Gnathifera</taxon>
        <taxon>Rotifera</taxon>
        <taxon>Eurotatoria</taxon>
        <taxon>Monogononta</taxon>
        <taxon>Pseudotrocha</taxon>
        <taxon>Ploima</taxon>
        <taxon>Brachionidae</taxon>
        <taxon>Brachionus</taxon>
    </lineage>
</organism>